<dbReference type="Pfam" id="PF00790">
    <property type="entry name" value="VHS"/>
    <property type="match status" value="1"/>
</dbReference>
<dbReference type="Proteomes" id="UP001150238">
    <property type="component" value="Unassembled WGS sequence"/>
</dbReference>
<dbReference type="EMBL" id="JANVFS010000004">
    <property type="protein sequence ID" value="KAJ4493037.1"/>
    <property type="molecule type" value="Genomic_DNA"/>
</dbReference>
<dbReference type="PANTHER" id="PTHR47180">
    <property type="entry name" value="ADP-RIBOSYLATION FACTOR-BINDING PROTEIN GGA1-RELATED"/>
    <property type="match status" value="1"/>
</dbReference>
<dbReference type="GO" id="GO:0005829">
    <property type="term" value="C:cytosol"/>
    <property type="evidence" value="ECO:0007669"/>
    <property type="project" value="GOC"/>
</dbReference>
<gene>
    <name evidence="9" type="ORF">C8J55DRAFT_485753</name>
</gene>
<dbReference type="GO" id="GO:0035091">
    <property type="term" value="F:phosphatidylinositol binding"/>
    <property type="evidence" value="ECO:0007669"/>
    <property type="project" value="InterPro"/>
</dbReference>
<evidence type="ECO:0000313" key="9">
    <source>
        <dbReference type="EMBL" id="KAJ4493037.1"/>
    </source>
</evidence>
<dbReference type="SUPFAM" id="SSF89009">
    <property type="entry name" value="GAT-like domain"/>
    <property type="match status" value="1"/>
</dbReference>
<dbReference type="InterPro" id="IPR002014">
    <property type="entry name" value="VHS_dom"/>
</dbReference>
<dbReference type="PANTHER" id="PTHR47180:SF1">
    <property type="entry name" value="ADP-RIBOSYLATION FACTOR-BINDING PROTEIN GGA1-RELATED"/>
    <property type="match status" value="1"/>
</dbReference>
<evidence type="ECO:0000259" key="8">
    <source>
        <dbReference type="PROSITE" id="PS50909"/>
    </source>
</evidence>
<keyword evidence="2" id="KW-0813">Transport</keyword>
<reference evidence="9" key="2">
    <citation type="journal article" date="2023" name="Proc. Natl. Acad. Sci. U.S.A.">
        <title>A global phylogenomic analysis of the shiitake genus Lentinula.</title>
        <authorList>
            <person name="Sierra-Patev S."/>
            <person name="Min B."/>
            <person name="Naranjo-Ortiz M."/>
            <person name="Looney B."/>
            <person name="Konkel Z."/>
            <person name="Slot J.C."/>
            <person name="Sakamoto Y."/>
            <person name="Steenwyk J.L."/>
            <person name="Rokas A."/>
            <person name="Carro J."/>
            <person name="Camarero S."/>
            <person name="Ferreira P."/>
            <person name="Molpeceres G."/>
            <person name="Ruiz-Duenas F.J."/>
            <person name="Serrano A."/>
            <person name="Henrissat B."/>
            <person name="Drula E."/>
            <person name="Hughes K.W."/>
            <person name="Mata J.L."/>
            <person name="Ishikawa N.K."/>
            <person name="Vargas-Isla R."/>
            <person name="Ushijima S."/>
            <person name="Smith C.A."/>
            <person name="Donoghue J."/>
            <person name="Ahrendt S."/>
            <person name="Andreopoulos W."/>
            <person name="He G."/>
            <person name="LaButti K."/>
            <person name="Lipzen A."/>
            <person name="Ng V."/>
            <person name="Riley R."/>
            <person name="Sandor L."/>
            <person name="Barry K."/>
            <person name="Martinez A.T."/>
            <person name="Xiao Y."/>
            <person name="Gibbons J.G."/>
            <person name="Terashima K."/>
            <person name="Grigoriev I.V."/>
            <person name="Hibbett D."/>
        </authorList>
    </citation>
    <scope>NUCLEOTIDE SEQUENCE</scope>
    <source>
        <strain evidence="9">Sp2 HRB7682 ss15</strain>
    </source>
</reference>
<dbReference type="SUPFAM" id="SSF48464">
    <property type="entry name" value="ENTH/VHS domain"/>
    <property type="match status" value="1"/>
</dbReference>
<feature type="region of interest" description="Disordered" evidence="6">
    <location>
        <begin position="529"/>
        <end position="586"/>
    </location>
</feature>
<evidence type="ECO:0000259" key="7">
    <source>
        <dbReference type="PROSITE" id="PS50179"/>
    </source>
</evidence>
<dbReference type="GO" id="GO:0006896">
    <property type="term" value="P:Golgi to vacuole transport"/>
    <property type="evidence" value="ECO:0007669"/>
    <property type="project" value="UniProtKB-ARBA"/>
</dbReference>
<dbReference type="InterPro" id="IPR038425">
    <property type="entry name" value="GAT_sf"/>
</dbReference>
<protein>
    <submittedName>
        <fullName evidence="9">VHS domain-containing protein</fullName>
    </submittedName>
</protein>
<dbReference type="PROSITE" id="PS50909">
    <property type="entry name" value="GAT"/>
    <property type="match status" value="1"/>
</dbReference>
<evidence type="ECO:0000256" key="6">
    <source>
        <dbReference type="SAM" id="MobiDB-lite"/>
    </source>
</evidence>
<keyword evidence="4" id="KW-0333">Golgi apparatus</keyword>
<feature type="domain" description="VHS" evidence="7">
    <location>
        <begin position="23"/>
        <end position="159"/>
    </location>
</feature>
<evidence type="ECO:0000256" key="3">
    <source>
        <dbReference type="ARBA" id="ARBA00022927"/>
    </source>
</evidence>
<dbReference type="AlphaFoldDB" id="A0A9W9DZ63"/>
<dbReference type="Pfam" id="PF03127">
    <property type="entry name" value="GAT"/>
    <property type="match status" value="1"/>
</dbReference>
<dbReference type="PROSITE" id="PS50179">
    <property type="entry name" value="VHS"/>
    <property type="match status" value="1"/>
</dbReference>
<evidence type="ECO:0000313" key="10">
    <source>
        <dbReference type="Proteomes" id="UP001150238"/>
    </source>
</evidence>
<dbReference type="Gene3D" id="1.25.40.90">
    <property type="match status" value="1"/>
</dbReference>
<organism evidence="9 10">
    <name type="scientific">Lentinula lateritia</name>
    <dbReference type="NCBI Taxonomy" id="40482"/>
    <lineage>
        <taxon>Eukaryota</taxon>
        <taxon>Fungi</taxon>
        <taxon>Dikarya</taxon>
        <taxon>Basidiomycota</taxon>
        <taxon>Agaricomycotina</taxon>
        <taxon>Agaricomycetes</taxon>
        <taxon>Agaricomycetidae</taxon>
        <taxon>Agaricales</taxon>
        <taxon>Marasmiineae</taxon>
        <taxon>Omphalotaceae</taxon>
        <taxon>Lentinula</taxon>
    </lineage>
</organism>
<comment type="subcellular location">
    <subcellularLocation>
        <location evidence="1">Golgi apparatus</location>
        <location evidence="1">trans-Golgi network</location>
    </subcellularLocation>
</comment>
<feature type="compositionally biased region" description="Polar residues" evidence="6">
    <location>
        <begin position="558"/>
        <end position="572"/>
    </location>
</feature>
<comment type="function">
    <text evidence="5">May play a role in the regulation of membrane traffic through the trans-Golgi network.</text>
</comment>
<proteinExistence type="predicted"/>
<sequence>MLQSPTSSSWTRVSALEVLITRACDPSLHEPNYAAHIEVAEYINNKKANTPREAAMTIARLANNRNPHISMLALSLLDTLVQSCGYPFHLQISTKEFLNELVRRFPERPPPYPNAIMSRILELINTWKEGICVDSRWKEDLSNIRDMHRLLTFKGYRFRDFARPTQSQPTAANANLKSAVELEEEDRAAQSAKLQELIRRGTPRDLAAAQELMKSLAGADPEAKPDYKTQALHEINKLESKVVLMNEMLDNVDMERGEKFVEGDAYDQVAEILRAARPKLQKWASEVDVESHDSESLDTFLQMNDQINSVLNRYEAFKKGDYSFAANPIPAELSNAGSASAGTGLSLIDFDDSTNGTSATISTPTNTTTATSNSGGDLMGLFGAPAPAATRPSPLSSLSSLSHPMSNAMPVMESRIGLGLPGMHVGTPTPPIPSTFTPPNYSSPSSAPVFASTPPIGVMHGAGGAGMGMGMNSALGYGSPFGPSGNVGPRNSSPAPAAPHTPNYFSGPAGSGTVGVNLGMGMGVARMGTPSTPQTMQPMNAMGSMQSSQSSQPMQTQLPAQNGSSMSSQPPATQAKDPFADLAGLF</sequence>
<dbReference type="GO" id="GO:0043328">
    <property type="term" value="P:protein transport to vacuole involved in ubiquitin-dependent protein catabolic process via the multivesicular body sorting pathway"/>
    <property type="evidence" value="ECO:0007669"/>
    <property type="project" value="TreeGrafter"/>
</dbReference>
<name>A0A9W9DZ63_9AGAR</name>
<dbReference type="GO" id="GO:0005802">
    <property type="term" value="C:trans-Golgi network"/>
    <property type="evidence" value="ECO:0007669"/>
    <property type="project" value="TreeGrafter"/>
</dbReference>
<dbReference type="GO" id="GO:0043130">
    <property type="term" value="F:ubiquitin binding"/>
    <property type="evidence" value="ECO:0007669"/>
    <property type="project" value="InterPro"/>
</dbReference>
<evidence type="ECO:0000256" key="2">
    <source>
        <dbReference type="ARBA" id="ARBA00022448"/>
    </source>
</evidence>
<feature type="region of interest" description="Disordered" evidence="6">
    <location>
        <begin position="485"/>
        <end position="506"/>
    </location>
</feature>
<feature type="compositionally biased region" description="Polar residues" evidence="6">
    <location>
        <begin position="529"/>
        <end position="538"/>
    </location>
</feature>
<accession>A0A9W9DZ63</accession>
<keyword evidence="3" id="KW-0653">Protein transport</keyword>
<dbReference type="GO" id="GO:0006895">
    <property type="term" value="P:Golgi to endosome transport"/>
    <property type="evidence" value="ECO:0007669"/>
    <property type="project" value="TreeGrafter"/>
</dbReference>
<feature type="domain" description="GAT" evidence="8">
    <location>
        <begin position="187"/>
        <end position="319"/>
    </location>
</feature>
<dbReference type="CDD" id="cd16998">
    <property type="entry name" value="VHS_GGA_fungi"/>
    <property type="match status" value="1"/>
</dbReference>
<dbReference type="SMART" id="SM00288">
    <property type="entry name" value="VHS"/>
    <property type="match status" value="1"/>
</dbReference>
<dbReference type="FunFam" id="1.25.40.90:FF:000008">
    <property type="entry name" value="VHS domain protein"/>
    <property type="match status" value="1"/>
</dbReference>
<dbReference type="CDD" id="cd14235">
    <property type="entry name" value="GAT_GGA_fungi"/>
    <property type="match status" value="1"/>
</dbReference>
<feature type="compositionally biased region" description="Low complexity" evidence="6">
    <location>
        <begin position="544"/>
        <end position="557"/>
    </location>
</feature>
<reference evidence="9" key="1">
    <citation type="submission" date="2022-08" db="EMBL/GenBank/DDBJ databases">
        <authorList>
            <consortium name="DOE Joint Genome Institute"/>
            <person name="Min B."/>
            <person name="Riley R."/>
            <person name="Sierra-Patev S."/>
            <person name="Naranjo-Ortiz M."/>
            <person name="Looney B."/>
            <person name="Konkel Z."/>
            <person name="Slot J.C."/>
            <person name="Sakamoto Y."/>
            <person name="Steenwyk J.L."/>
            <person name="Rokas A."/>
            <person name="Carro J."/>
            <person name="Camarero S."/>
            <person name="Ferreira P."/>
            <person name="Molpeceres G."/>
            <person name="Ruiz-Duenas F.J."/>
            <person name="Serrano A."/>
            <person name="Henrissat B."/>
            <person name="Drula E."/>
            <person name="Hughes K.W."/>
            <person name="Mata J.L."/>
            <person name="Ishikawa N.K."/>
            <person name="Vargas-Isla R."/>
            <person name="Ushijima S."/>
            <person name="Smith C.A."/>
            <person name="Ahrendt S."/>
            <person name="Andreopoulos W."/>
            <person name="He G."/>
            <person name="Labutti K."/>
            <person name="Lipzen A."/>
            <person name="Ng V."/>
            <person name="Sandor L."/>
            <person name="Barry K."/>
            <person name="Martinez A.T."/>
            <person name="Xiao Y."/>
            <person name="Gibbons J.G."/>
            <person name="Terashima K."/>
            <person name="Hibbett D.S."/>
            <person name="Grigoriev I.V."/>
        </authorList>
    </citation>
    <scope>NUCLEOTIDE SEQUENCE</scope>
    <source>
        <strain evidence="9">Sp2 HRB7682 ss15</strain>
    </source>
</reference>
<evidence type="ECO:0000256" key="1">
    <source>
        <dbReference type="ARBA" id="ARBA00004601"/>
    </source>
</evidence>
<evidence type="ECO:0000256" key="5">
    <source>
        <dbReference type="ARBA" id="ARBA00053552"/>
    </source>
</evidence>
<dbReference type="InterPro" id="IPR008942">
    <property type="entry name" value="ENTH_VHS"/>
</dbReference>
<dbReference type="Gene3D" id="1.20.58.160">
    <property type="match status" value="1"/>
</dbReference>
<dbReference type="InterPro" id="IPR004152">
    <property type="entry name" value="GAT_dom"/>
</dbReference>
<evidence type="ECO:0000256" key="4">
    <source>
        <dbReference type="ARBA" id="ARBA00023034"/>
    </source>
</evidence>
<comment type="caution">
    <text evidence="9">The sequence shown here is derived from an EMBL/GenBank/DDBJ whole genome shotgun (WGS) entry which is preliminary data.</text>
</comment>
<dbReference type="InterPro" id="IPR052653">
    <property type="entry name" value="ARF-binding"/>
</dbReference>